<organism evidence="1 2">
    <name type="scientific">Deinococcus xinjiangensis</name>
    <dbReference type="NCBI Taxonomy" id="457454"/>
    <lineage>
        <taxon>Bacteria</taxon>
        <taxon>Thermotogati</taxon>
        <taxon>Deinococcota</taxon>
        <taxon>Deinococci</taxon>
        <taxon>Deinococcales</taxon>
        <taxon>Deinococcaceae</taxon>
        <taxon>Deinococcus</taxon>
    </lineage>
</organism>
<name>A0ABP9VI25_9DEIO</name>
<dbReference type="RefSeq" id="WP_353542991.1">
    <property type="nucleotide sequence ID" value="NZ_BAABRN010000035.1"/>
</dbReference>
<evidence type="ECO:0000313" key="2">
    <source>
        <dbReference type="Proteomes" id="UP001458946"/>
    </source>
</evidence>
<accession>A0ABP9VI25</accession>
<evidence type="ECO:0000313" key="1">
    <source>
        <dbReference type="EMBL" id="GAA5503018.1"/>
    </source>
</evidence>
<proteinExistence type="predicted"/>
<keyword evidence="2" id="KW-1185">Reference proteome</keyword>
<reference evidence="1 2" key="1">
    <citation type="submission" date="2024-02" db="EMBL/GenBank/DDBJ databases">
        <title>Deinococcus xinjiangensis NBRC 107630.</title>
        <authorList>
            <person name="Ichikawa N."/>
            <person name="Katano-Makiyama Y."/>
            <person name="Hidaka K."/>
        </authorList>
    </citation>
    <scope>NUCLEOTIDE SEQUENCE [LARGE SCALE GENOMIC DNA]</scope>
    <source>
        <strain evidence="1 2">NBRC 107630</strain>
    </source>
</reference>
<gene>
    <name evidence="1" type="ORF">Dxin01_02767</name>
</gene>
<dbReference type="PROSITE" id="PS51257">
    <property type="entry name" value="PROKAR_LIPOPROTEIN"/>
    <property type="match status" value="1"/>
</dbReference>
<dbReference type="Proteomes" id="UP001458946">
    <property type="component" value="Unassembled WGS sequence"/>
</dbReference>
<sequence>MAQKPLPKILPKDTTPNTHSATLTSCLVLPADAMEIIDAQVKAGAAAAKDATTLTVAALTTAIPAGTVLDFGGVPVVVTTAAAAGAVELDIEALPAALANAAAATFHNYDEVPLAENFNATLNDDEETIKVHGRFTPIRSKNGVDFTATIKTVAGADDPVIARLIEAGMQPTPGCRRRLVFVWSDGFALLVTVNIGAPKPSGNPGQSMRYDFAANLAGHAYWTNLNDPAPVWKPVGQLAT</sequence>
<comment type="caution">
    <text evidence="1">The sequence shown here is derived from an EMBL/GenBank/DDBJ whole genome shotgun (WGS) entry which is preliminary data.</text>
</comment>
<dbReference type="EMBL" id="BAABRN010000035">
    <property type="protein sequence ID" value="GAA5503018.1"/>
    <property type="molecule type" value="Genomic_DNA"/>
</dbReference>
<protein>
    <submittedName>
        <fullName evidence="1">Uncharacterized protein</fullName>
    </submittedName>
</protein>